<evidence type="ECO:0000313" key="3">
    <source>
        <dbReference type="Proteomes" id="UP000014760"/>
    </source>
</evidence>
<evidence type="ECO:0000313" key="2">
    <source>
        <dbReference type="EnsemblMetazoa" id="CapteP210689"/>
    </source>
</evidence>
<reference evidence="1 3" key="2">
    <citation type="journal article" date="2013" name="Nature">
        <title>Insights into bilaterian evolution from three spiralian genomes.</title>
        <authorList>
            <person name="Simakov O."/>
            <person name="Marletaz F."/>
            <person name="Cho S.J."/>
            <person name="Edsinger-Gonzales E."/>
            <person name="Havlak P."/>
            <person name="Hellsten U."/>
            <person name="Kuo D.H."/>
            <person name="Larsson T."/>
            <person name="Lv J."/>
            <person name="Arendt D."/>
            <person name="Savage R."/>
            <person name="Osoegawa K."/>
            <person name="de Jong P."/>
            <person name="Grimwood J."/>
            <person name="Chapman J.A."/>
            <person name="Shapiro H."/>
            <person name="Aerts A."/>
            <person name="Otillar R.P."/>
            <person name="Terry A.Y."/>
            <person name="Boore J.L."/>
            <person name="Grigoriev I.V."/>
            <person name="Lindberg D.R."/>
            <person name="Seaver E.C."/>
            <person name="Weisblat D.A."/>
            <person name="Putnam N.H."/>
            <person name="Rokhsar D.S."/>
        </authorList>
    </citation>
    <scope>NUCLEOTIDE SEQUENCE</scope>
    <source>
        <strain evidence="1 3">I ESC-2004</strain>
    </source>
</reference>
<reference evidence="2" key="3">
    <citation type="submission" date="2015-06" db="UniProtKB">
        <authorList>
            <consortium name="EnsemblMetazoa"/>
        </authorList>
    </citation>
    <scope>IDENTIFICATION</scope>
</reference>
<sequence length="269" mass="30173">MAENPVVFLQGVRREVDLCVNILLTGGAESKRQQKINTLERRIDNWTYADKTGISTFYQIRMHSEEFIGLIQANCHNYRQFHGLQLRSLVARSALQALSRRPSWSSRLRPSICPVLATSEPLQRFLFVACVISTMLVVATCNHADENIVSVSKLNLDPECADKCRKETPSCTWKEDYADSGEEDKISEQCMIDANPCYLRCTTGEPDHDHGINNIKVSEQSLDADCVNKCRPGIPECTTTGDAISEDCLHHPQMIDCYSICMGAVEPKT</sequence>
<organism evidence="1">
    <name type="scientific">Capitella teleta</name>
    <name type="common">Polychaete worm</name>
    <dbReference type="NCBI Taxonomy" id="283909"/>
    <lineage>
        <taxon>Eukaryota</taxon>
        <taxon>Metazoa</taxon>
        <taxon>Spiralia</taxon>
        <taxon>Lophotrochozoa</taxon>
        <taxon>Annelida</taxon>
        <taxon>Polychaeta</taxon>
        <taxon>Sedentaria</taxon>
        <taxon>Scolecida</taxon>
        <taxon>Capitellidae</taxon>
        <taxon>Capitella</taxon>
    </lineage>
</organism>
<accession>R7U9P7</accession>
<keyword evidence="3" id="KW-1185">Reference proteome</keyword>
<dbReference type="EMBL" id="AMQN01008667">
    <property type="status" value="NOT_ANNOTATED_CDS"/>
    <property type="molecule type" value="Genomic_DNA"/>
</dbReference>
<dbReference type="HOGENOM" id="CLU_1035297_0_0_1"/>
<dbReference type="EMBL" id="AMQN01008668">
    <property type="status" value="NOT_ANNOTATED_CDS"/>
    <property type="molecule type" value="Genomic_DNA"/>
</dbReference>
<dbReference type="EMBL" id="KB303698">
    <property type="protein sequence ID" value="ELU02856.1"/>
    <property type="molecule type" value="Genomic_DNA"/>
</dbReference>
<dbReference type="Proteomes" id="UP000014760">
    <property type="component" value="Unassembled WGS sequence"/>
</dbReference>
<reference evidence="3" key="1">
    <citation type="submission" date="2012-12" db="EMBL/GenBank/DDBJ databases">
        <authorList>
            <person name="Hellsten U."/>
            <person name="Grimwood J."/>
            <person name="Chapman J.A."/>
            <person name="Shapiro H."/>
            <person name="Aerts A."/>
            <person name="Otillar R.P."/>
            <person name="Terry A.Y."/>
            <person name="Boore J.L."/>
            <person name="Simakov O."/>
            <person name="Marletaz F."/>
            <person name="Cho S.-J."/>
            <person name="Edsinger-Gonzales E."/>
            <person name="Havlak P."/>
            <person name="Kuo D.-H."/>
            <person name="Larsson T."/>
            <person name="Lv J."/>
            <person name="Arendt D."/>
            <person name="Savage R."/>
            <person name="Osoegawa K."/>
            <person name="de Jong P."/>
            <person name="Lindberg D.R."/>
            <person name="Seaver E.C."/>
            <person name="Weisblat D.A."/>
            <person name="Putnam N.H."/>
            <person name="Grigoriev I.V."/>
            <person name="Rokhsar D.S."/>
        </authorList>
    </citation>
    <scope>NUCLEOTIDE SEQUENCE</scope>
    <source>
        <strain evidence="3">I ESC-2004</strain>
    </source>
</reference>
<gene>
    <name evidence="1" type="ORF">CAPTEDRAFT_210689</name>
</gene>
<protein>
    <submittedName>
        <fullName evidence="1 2">Uncharacterized protein</fullName>
    </submittedName>
</protein>
<dbReference type="AlphaFoldDB" id="R7U9P7"/>
<proteinExistence type="predicted"/>
<name>R7U9P7_CAPTE</name>
<dbReference type="EnsemblMetazoa" id="CapteT210689">
    <property type="protein sequence ID" value="CapteP210689"/>
    <property type="gene ID" value="CapteG210689"/>
</dbReference>
<evidence type="ECO:0000313" key="1">
    <source>
        <dbReference type="EMBL" id="ELU02856.1"/>
    </source>
</evidence>